<dbReference type="Proteomes" id="UP001302493">
    <property type="component" value="Chromosome"/>
</dbReference>
<keyword evidence="2" id="KW-1185">Reference proteome</keyword>
<dbReference type="EMBL" id="CP119180">
    <property type="protein sequence ID" value="WOB77665.1"/>
    <property type="molecule type" value="Genomic_DNA"/>
</dbReference>
<proteinExistence type="predicted"/>
<organism evidence="1 2">
    <name type="scientific">Brevundimonas nasdae</name>
    <dbReference type="NCBI Taxonomy" id="172043"/>
    <lineage>
        <taxon>Bacteria</taxon>
        <taxon>Pseudomonadati</taxon>
        <taxon>Pseudomonadota</taxon>
        <taxon>Alphaproteobacteria</taxon>
        <taxon>Caulobacterales</taxon>
        <taxon>Caulobacteraceae</taxon>
        <taxon>Brevundimonas</taxon>
    </lineage>
</organism>
<name>A0ACD4VI62_9CAUL</name>
<gene>
    <name evidence="1" type="ORF">PZA08_10000</name>
</gene>
<evidence type="ECO:0000313" key="1">
    <source>
        <dbReference type="EMBL" id="WOB77665.1"/>
    </source>
</evidence>
<sequence length="117" mass="13174">MDDARLWGSEQGLWTASPDHYREIIAPEALMVLPDAPYVFSGEAAVAAVSRTPQWTEVAFEDQQVSRPQEGWIVIAYGVSVSNAQDRYAAVCTTTYRRLEHDVWRVVQHQQSPRPAS</sequence>
<evidence type="ECO:0000313" key="2">
    <source>
        <dbReference type="Proteomes" id="UP001302493"/>
    </source>
</evidence>
<accession>A0ACD4VI62</accession>
<protein>
    <submittedName>
        <fullName evidence="1">DUF4440 domain-containing protein</fullName>
    </submittedName>
</protein>
<reference evidence="1" key="1">
    <citation type="submission" date="2023-03" db="EMBL/GenBank/DDBJ databases">
        <title>Genome sequence of Brevundimonas nasdae SJTX8.</title>
        <authorList>
            <person name="Liang R."/>
        </authorList>
    </citation>
    <scope>NUCLEOTIDE SEQUENCE</scope>
    <source>
        <strain evidence="1">X8</strain>
    </source>
</reference>